<dbReference type="WBParaSite" id="ECPE_0000969701-mRNA-1">
    <property type="protein sequence ID" value="ECPE_0000969701-mRNA-1"/>
    <property type="gene ID" value="ECPE_0000969701"/>
</dbReference>
<reference evidence="1" key="1">
    <citation type="submission" date="2016-06" db="UniProtKB">
        <authorList>
            <consortium name="WormBaseParasite"/>
        </authorList>
    </citation>
    <scope>IDENTIFICATION</scope>
</reference>
<sequence length="127" mass="14336">LTCLEFSHTHTLGVSSLDDYDQQYAQPGSTVDEDEDQLWSRVHHRLVPSPRLTNLIRGQATDVLALCKPGEQLGIPHTLRPHIWPRLTGSRQKAREARNRDPPVTYTELVQLSSSQTMLSGLQIEKV</sequence>
<evidence type="ECO:0000313" key="1">
    <source>
        <dbReference type="WBParaSite" id="ECPE_0000969701-mRNA-1"/>
    </source>
</evidence>
<name>A0A183ART1_9TREM</name>
<proteinExistence type="predicted"/>
<protein>
    <submittedName>
        <fullName evidence="1">RUN and TBC1 domain-containing protein 3</fullName>
    </submittedName>
</protein>
<dbReference type="AlphaFoldDB" id="A0A183ART1"/>
<organism evidence="1">
    <name type="scientific">Echinostoma caproni</name>
    <dbReference type="NCBI Taxonomy" id="27848"/>
    <lineage>
        <taxon>Eukaryota</taxon>
        <taxon>Metazoa</taxon>
        <taxon>Spiralia</taxon>
        <taxon>Lophotrochozoa</taxon>
        <taxon>Platyhelminthes</taxon>
        <taxon>Trematoda</taxon>
        <taxon>Digenea</taxon>
        <taxon>Plagiorchiida</taxon>
        <taxon>Echinostomata</taxon>
        <taxon>Echinostomatoidea</taxon>
        <taxon>Echinostomatidae</taxon>
        <taxon>Echinostoma</taxon>
    </lineage>
</organism>
<accession>A0A183ART1</accession>